<reference evidence="1" key="1">
    <citation type="submission" date="2021-10" db="EMBL/GenBank/DDBJ databases">
        <title>Psilocybe cubensis genome.</title>
        <authorList>
            <person name="Mckernan K.J."/>
            <person name="Crawford S."/>
            <person name="Trippe A."/>
            <person name="Kane L.T."/>
            <person name="Mclaughlin S."/>
        </authorList>
    </citation>
    <scope>NUCLEOTIDE SEQUENCE</scope>
    <source>
        <strain evidence="1">MGC-MH-2018</strain>
    </source>
</reference>
<keyword evidence="2" id="KW-1185">Reference proteome</keyword>
<organism evidence="1 2">
    <name type="scientific">Psilocybe cubensis</name>
    <name type="common">Psychedelic mushroom</name>
    <name type="synonym">Stropharia cubensis</name>
    <dbReference type="NCBI Taxonomy" id="181762"/>
    <lineage>
        <taxon>Eukaryota</taxon>
        <taxon>Fungi</taxon>
        <taxon>Dikarya</taxon>
        <taxon>Basidiomycota</taxon>
        <taxon>Agaricomycotina</taxon>
        <taxon>Agaricomycetes</taxon>
        <taxon>Agaricomycetidae</taxon>
        <taxon>Agaricales</taxon>
        <taxon>Agaricineae</taxon>
        <taxon>Strophariaceae</taxon>
        <taxon>Psilocybe</taxon>
    </lineage>
</organism>
<dbReference type="EMBL" id="JAFIQS020000004">
    <property type="protein sequence ID" value="KAH9483118.1"/>
    <property type="molecule type" value="Genomic_DNA"/>
</dbReference>
<gene>
    <name evidence="1" type="ORF">JR316_0005219</name>
</gene>
<evidence type="ECO:0000313" key="1">
    <source>
        <dbReference type="EMBL" id="KAH9483118.1"/>
    </source>
</evidence>
<sequence>MLLCLYPGPRVHRLPQRTDFKLIPAPLDLSLPLPEKSPLPAIIVTPSSPTNTRDFSIAFLAAEPKPTVRQRLSSAKILSSPSLRLRSVLFVLVVMFILVCHLVTHSLAARHARLELVVQTGEVHIVEGSNKWFDIASMLTRQAPVDDTLHEIEPVGEPDAQ</sequence>
<protein>
    <submittedName>
        <fullName evidence="1">Uncharacterized protein</fullName>
    </submittedName>
</protein>
<evidence type="ECO:0000313" key="2">
    <source>
        <dbReference type="Proteomes" id="UP000664032"/>
    </source>
</evidence>
<comment type="caution">
    <text evidence="1">The sequence shown here is derived from an EMBL/GenBank/DDBJ whole genome shotgun (WGS) entry which is preliminary data.</text>
</comment>
<accession>A0ACB8H5R4</accession>
<proteinExistence type="predicted"/>
<name>A0ACB8H5R4_PSICU</name>
<dbReference type="Proteomes" id="UP000664032">
    <property type="component" value="Unassembled WGS sequence"/>
</dbReference>